<dbReference type="Proteomes" id="UP000017820">
    <property type="component" value="Unassembled WGS sequence"/>
</dbReference>
<dbReference type="InterPro" id="IPR011990">
    <property type="entry name" value="TPR-like_helical_dom_sf"/>
</dbReference>
<sequence length="28" mass="3289">KDDLDKALEYYQKSLEINESLGRKEGMD</sequence>
<dbReference type="AlphaFoldDB" id="V4JJP3"/>
<comment type="caution">
    <text evidence="1">The sequence shown here is derived from an EMBL/GenBank/DDBJ whole genome shotgun (WGS) entry which is preliminary data.</text>
</comment>
<organism evidence="1 2">
    <name type="scientific">Pseudoalteromonas luteoviolacea (strain 2ta16)</name>
    <dbReference type="NCBI Taxonomy" id="1353533"/>
    <lineage>
        <taxon>Bacteria</taxon>
        <taxon>Pseudomonadati</taxon>
        <taxon>Pseudomonadota</taxon>
        <taxon>Gammaproteobacteria</taxon>
        <taxon>Alteromonadales</taxon>
        <taxon>Pseudoalteromonadaceae</taxon>
        <taxon>Pseudoalteromonas</taxon>
    </lineage>
</organism>
<protein>
    <submittedName>
        <fullName evidence="1">Tetratricopeptide repeat protein</fullName>
    </submittedName>
</protein>
<gene>
    <name evidence="1" type="ORF">PL2TA16_04643</name>
</gene>
<dbReference type="EMBL" id="AUSV01000008">
    <property type="protein sequence ID" value="ESP95087.1"/>
    <property type="molecule type" value="Genomic_DNA"/>
</dbReference>
<reference evidence="1 2" key="1">
    <citation type="submission" date="2013-07" db="EMBL/GenBank/DDBJ databases">
        <title>Draft genome sequence of Pseudoalteromonas luteoviolacea 2ta16.</title>
        <authorList>
            <person name="Allen E.E."/>
            <person name="Azam F."/>
            <person name="Podell S."/>
        </authorList>
    </citation>
    <scope>NUCLEOTIDE SEQUENCE [LARGE SCALE GENOMIC DNA]</scope>
    <source>
        <strain evidence="1 2">2ta16</strain>
    </source>
</reference>
<accession>V4JJP3</accession>
<proteinExistence type="predicted"/>
<dbReference type="Gene3D" id="1.25.40.10">
    <property type="entry name" value="Tetratricopeptide repeat domain"/>
    <property type="match status" value="1"/>
</dbReference>
<evidence type="ECO:0000313" key="2">
    <source>
        <dbReference type="Proteomes" id="UP000017820"/>
    </source>
</evidence>
<feature type="non-terminal residue" evidence="1">
    <location>
        <position position="1"/>
    </location>
</feature>
<evidence type="ECO:0000313" key="1">
    <source>
        <dbReference type="EMBL" id="ESP95087.1"/>
    </source>
</evidence>
<name>V4JJP3_PSEL2</name>